<organism evidence="12 13">
    <name type="scientific">Janthinobacterium agaricidamnosum NBRC 102515 = DSM 9628</name>
    <dbReference type="NCBI Taxonomy" id="1349767"/>
    <lineage>
        <taxon>Bacteria</taxon>
        <taxon>Pseudomonadati</taxon>
        <taxon>Pseudomonadota</taxon>
        <taxon>Betaproteobacteria</taxon>
        <taxon>Burkholderiales</taxon>
        <taxon>Oxalobacteraceae</taxon>
        <taxon>Janthinobacterium</taxon>
    </lineage>
</organism>
<keyword evidence="10" id="KW-0812">Transmembrane</keyword>
<dbReference type="EC" id="2.7.13.3" evidence="3"/>
<keyword evidence="4" id="KW-1003">Cell membrane</keyword>
<accession>W0V9U1</accession>
<sequence>MLLSCAGWGLLTAWLLFLSAKGAVGVSEYSFRRLMGGPGYLLVEQLRGLSGSAREQRLQELQRRFQFPLTLVPRAGVELAPEAGVMLDNEHAVLGVSEEIAYYALDRDTLIQFGPMWGAAAMEDVLNLRVFWLTAAAATLPLPLLLLLAWRRRRSRAGTMAALGIALAQLARAPALILPTAGREWTPLLAALRQHAQDIAAMSERHKEVSQAVSHELRTPLARMRFALALLERGADDDTRRRLQERLLHDVAELESLVRASLAFARLADAPAALVREPLLLRDWLQEELDGLDGMRCHSELAIDTSVRELRGDRALLHLIVRNLLANAGAYGRTRLRLSAADHDAHSIVLHVDDDGPGVAPADRERIFEPFVRLAPHDAENSGHGLGLALARRAAHWQQGEIRVARGPLGGARFSLILPLQPD</sequence>
<evidence type="ECO:0000256" key="2">
    <source>
        <dbReference type="ARBA" id="ARBA00004651"/>
    </source>
</evidence>
<dbReference type="InterPro" id="IPR036097">
    <property type="entry name" value="HisK_dim/P_sf"/>
</dbReference>
<keyword evidence="8 12" id="KW-0418">Kinase</keyword>
<dbReference type="GO" id="GO:0005524">
    <property type="term" value="F:ATP binding"/>
    <property type="evidence" value="ECO:0007669"/>
    <property type="project" value="UniProtKB-KW"/>
</dbReference>
<proteinExistence type="predicted"/>
<dbReference type="GO" id="GO:0000155">
    <property type="term" value="F:phosphorelay sensor kinase activity"/>
    <property type="evidence" value="ECO:0007669"/>
    <property type="project" value="InterPro"/>
</dbReference>
<dbReference type="Pfam" id="PF00512">
    <property type="entry name" value="HisKA"/>
    <property type="match status" value="1"/>
</dbReference>
<dbReference type="InterPro" id="IPR036890">
    <property type="entry name" value="HATPase_C_sf"/>
</dbReference>
<keyword evidence="6" id="KW-0808">Transferase</keyword>
<evidence type="ECO:0000256" key="8">
    <source>
        <dbReference type="ARBA" id="ARBA00022777"/>
    </source>
</evidence>
<dbReference type="InterPro" id="IPR004358">
    <property type="entry name" value="Sig_transdc_His_kin-like_C"/>
</dbReference>
<dbReference type="InterPro" id="IPR003594">
    <property type="entry name" value="HATPase_dom"/>
</dbReference>
<gene>
    <name evidence="12" type="ORF">GJA_4981</name>
</gene>
<dbReference type="Proteomes" id="UP000027604">
    <property type="component" value="Chromosome I"/>
</dbReference>
<keyword evidence="10" id="KW-0472">Membrane</keyword>
<dbReference type="InterPro" id="IPR003661">
    <property type="entry name" value="HisK_dim/P_dom"/>
</dbReference>
<feature type="transmembrane region" description="Helical" evidence="10">
    <location>
        <begin position="130"/>
        <end position="150"/>
    </location>
</feature>
<evidence type="ECO:0000256" key="10">
    <source>
        <dbReference type="SAM" id="Phobius"/>
    </source>
</evidence>
<dbReference type="GO" id="GO:0005886">
    <property type="term" value="C:plasma membrane"/>
    <property type="evidence" value="ECO:0007669"/>
    <property type="project" value="UniProtKB-SubCell"/>
</dbReference>
<dbReference type="eggNOG" id="COG2205">
    <property type="taxonomic scope" value="Bacteria"/>
</dbReference>
<feature type="domain" description="Histidine kinase" evidence="11">
    <location>
        <begin position="212"/>
        <end position="422"/>
    </location>
</feature>
<evidence type="ECO:0000256" key="9">
    <source>
        <dbReference type="ARBA" id="ARBA00022840"/>
    </source>
</evidence>
<evidence type="ECO:0000259" key="11">
    <source>
        <dbReference type="PROSITE" id="PS50109"/>
    </source>
</evidence>
<dbReference type="Gene3D" id="1.10.287.130">
    <property type="match status" value="1"/>
</dbReference>
<evidence type="ECO:0000256" key="1">
    <source>
        <dbReference type="ARBA" id="ARBA00000085"/>
    </source>
</evidence>
<keyword evidence="7" id="KW-0547">Nucleotide-binding</keyword>
<keyword evidence="9" id="KW-0067">ATP-binding</keyword>
<dbReference type="KEGG" id="jag:GJA_4981"/>
<dbReference type="AlphaFoldDB" id="W0V9U1"/>
<dbReference type="InterPro" id="IPR005467">
    <property type="entry name" value="His_kinase_dom"/>
</dbReference>
<name>W0V9U1_9BURK</name>
<dbReference type="STRING" id="1349767.GJA_4981"/>
<dbReference type="SMART" id="SM00387">
    <property type="entry name" value="HATPase_c"/>
    <property type="match status" value="1"/>
</dbReference>
<evidence type="ECO:0000313" key="13">
    <source>
        <dbReference type="Proteomes" id="UP000027604"/>
    </source>
</evidence>
<dbReference type="EMBL" id="HG322949">
    <property type="protein sequence ID" value="CDG85584.1"/>
    <property type="molecule type" value="Genomic_DNA"/>
</dbReference>
<dbReference type="PRINTS" id="PR00344">
    <property type="entry name" value="BCTRLSENSOR"/>
</dbReference>
<keyword evidence="5" id="KW-0597">Phosphoprotein</keyword>
<comment type="catalytic activity">
    <reaction evidence="1">
        <text>ATP + protein L-histidine = ADP + protein N-phospho-L-histidine.</text>
        <dbReference type="EC" id="2.7.13.3"/>
    </reaction>
</comment>
<comment type="subcellular location">
    <subcellularLocation>
        <location evidence="2">Cell membrane</location>
        <topology evidence="2">Multi-pass membrane protein</topology>
    </subcellularLocation>
</comment>
<evidence type="ECO:0000256" key="6">
    <source>
        <dbReference type="ARBA" id="ARBA00022679"/>
    </source>
</evidence>
<reference evidence="12 13" key="1">
    <citation type="journal article" date="2015" name="Genome Announc.">
        <title>Genome Sequence of Mushroom Soft-Rot Pathogen Janthinobacterium agaricidamnosum.</title>
        <authorList>
            <person name="Graupner K."/>
            <person name="Lackner G."/>
            <person name="Hertweck C."/>
        </authorList>
    </citation>
    <scope>NUCLEOTIDE SEQUENCE [LARGE SCALE GENOMIC DNA]</scope>
    <source>
        <strain evidence="13">NBRC 102515 / DSM 9628</strain>
    </source>
</reference>
<dbReference type="PATRIC" id="fig|1349767.4.peg.1599"/>
<dbReference type="SUPFAM" id="SSF55874">
    <property type="entry name" value="ATPase domain of HSP90 chaperone/DNA topoisomerase II/histidine kinase"/>
    <property type="match status" value="1"/>
</dbReference>
<evidence type="ECO:0000256" key="4">
    <source>
        <dbReference type="ARBA" id="ARBA00022475"/>
    </source>
</evidence>
<evidence type="ECO:0000256" key="5">
    <source>
        <dbReference type="ARBA" id="ARBA00022553"/>
    </source>
</evidence>
<dbReference type="Pfam" id="PF02518">
    <property type="entry name" value="HATPase_c"/>
    <property type="match status" value="1"/>
</dbReference>
<dbReference type="PANTHER" id="PTHR44936">
    <property type="entry name" value="SENSOR PROTEIN CREC"/>
    <property type="match status" value="1"/>
</dbReference>
<dbReference type="SMART" id="SM00388">
    <property type="entry name" value="HisKA"/>
    <property type="match status" value="1"/>
</dbReference>
<evidence type="ECO:0000313" key="12">
    <source>
        <dbReference type="EMBL" id="CDG85584.1"/>
    </source>
</evidence>
<keyword evidence="13" id="KW-1185">Reference proteome</keyword>
<dbReference type="CDD" id="cd00082">
    <property type="entry name" value="HisKA"/>
    <property type="match status" value="1"/>
</dbReference>
<dbReference type="PANTHER" id="PTHR44936:SF10">
    <property type="entry name" value="SENSOR PROTEIN RSTB"/>
    <property type="match status" value="1"/>
</dbReference>
<evidence type="ECO:0000256" key="3">
    <source>
        <dbReference type="ARBA" id="ARBA00012438"/>
    </source>
</evidence>
<dbReference type="InterPro" id="IPR050980">
    <property type="entry name" value="2C_sensor_his_kinase"/>
</dbReference>
<dbReference type="HOGENOM" id="CLU_000445_89_27_4"/>
<dbReference type="PROSITE" id="PS50109">
    <property type="entry name" value="HIS_KIN"/>
    <property type="match status" value="1"/>
</dbReference>
<evidence type="ECO:0000256" key="7">
    <source>
        <dbReference type="ARBA" id="ARBA00022741"/>
    </source>
</evidence>
<protein>
    <recommendedName>
        <fullName evidence="3">histidine kinase</fullName>
        <ecNumber evidence="3">2.7.13.3</ecNumber>
    </recommendedName>
</protein>
<keyword evidence="10" id="KW-1133">Transmembrane helix</keyword>
<dbReference type="SUPFAM" id="SSF47384">
    <property type="entry name" value="Homodimeric domain of signal transducing histidine kinase"/>
    <property type="match status" value="1"/>
</dbReference>
<dbReference type="Gene3D" id="3.30.565.10">
    <property type="entry name" value="Histidine kinase-like ATPase, C-terminal domain"/>
    <property type="match status" value="1"/>
</dbReference>